<dbReference type="SUPFAM" id="SSF46955">
    <property type="entry name" value="Putative DNA-binding domain"/>
    <property type="match status" value="1"/>
</dbReference>
<reference evidence="2 3" key="1">
    <citation type="submission" date="2019-01" db="EMBL/GenBank/DDBJ databases">
        <title>Novel species of Nocardioides.</title>
        <authorList>
            <person name="Liu Q."/>
            <person name="X Y.-H."/>
        </authorList>
    </citation>
    <scope>NUCLEOTIDE SEQUENCE [LARGE SCALE GENOMIC DNA]</scope>
    <source>
        <strain evidence="2 3">HLT2-9</strain>
    </source>
</reference>
<comment type="caution">
    <text evidence="2">The sequence shown here is derived from an EMBL/GenBank/DDBJ whole genome shotgun (WGS) entry which is preliminary data.</text>
</comment>
<dbReference type="GO" id="GO:0003677">
    <property type="term" value="F:DNA binding"/>
    <property type="evidence" value="ECO:0007669"/>
    <property type="project" value="UniProtKB-KW"/>
</dbReference>
<sequence>MKEIGMATPRLLRTLGPTGLLASPHLGRSRRLPGALGHLRVMTTEKIRDRSAHVTSLSLADGVLSLSELCVQLQVSAQTIYDLRSQGRGPRGFRVGRQLRFRTSEIEAWLTRLESEDDRRHQPRGH</sequence>
<gene>
    <name evidence="2" type="ORF">EUA94_16995</name>
</gene>
<dbReference type="InterPro" id="IPR041657">
    <property type="entry name" value="HTH_17"/>
</dbReference>
<keyword evidence="2" id="KW-0238">DNA-binding</keyword>
<dbReference type="InterPro" id="IPR009061">
    <property type="entry name" value="DNA-bd_dom_put_sf"/>
</dbReference>
<evidence type="ECO:0000313" key="3">
    <source>
        <dbReference type="Proteomes" id="UP000291101"/>
    </source>
</evidence>
<protein>
    <submittedName>
        <fullName evidence="2">DNA-binding protein</fullName>
    </submittedName>
</protein>
<dbReference type="AlphaFoldDB" id="A0A4Q2SJK4"/>
<evidence type="ECO:0000259" key="1">
    <source>
        <dbReference type="Pfam" id="PF12728"/>
    </source>
</evidence>
<dbReference type="Pfam" id="PF12728">
    <property type="entry name" value="HTH_17"/>
    <property type="match status" value="1"/>
</dbReference>
<dbReference type="Proteomes" id="UP000291101">
    <property type="component" value="Unassembled WGS sequence"/>
</dbReference>
<proteinExistence type="predicted"/>
<feature type="domain" description="Helix-turn-helix" evidence="1">
    <location>
        <begin position="63"/>
        <end position="112"/>
    </location>
</feature>
<dbReference type="OrthoDB" id="194758at2"/>
<evidence type="ECO:0000313" key="2">
    <source>
        <dbReference type="EMBL" id="RYC05766.1"/>
    </source>
</evidence>
<accession>A0A4Q2SJK4</accession>
<name>A0A4Q2SJK4_9ACTN</name>
<organism evidence="2 3">
    <name type="scientific">Nocardioides zhouii</name>
    <dbReference type="NCBI Taxonomy" id="1168729"/>
    <lineage>
        <taxon>Bacteria</taxon>
        <taxon>Bacillati</taxon>
        <taxon>Actinomycetota</taxon>
        <taxon>Actinomycetes</taxon>
        <taxon>Propionibacteriales</taxon>
        <taxon>Nocardioidaceae</taxon>
        <taxon>Nocardioides</taxon>
    </lineage>
</organism>
<keyword evidence="3" id="KW-1185">Reference proteome</keyword>
<dbReference type="EMBL" id="SDWV01000020">
    <property type="protein sequence ID" value="RYC05766.1"/>
    <property type="molecule type" value="Genomic_DNA"/>
</dbReference>